<sequence>MRLEKQVLNQLIDKYERSRHVFEAASSRRVILNAREIKLYQSGSYSDKQAVHLAVEDLRSRGFVDYQWVAFEEGNLLDKLFLNLGQLEAAYDFLGRMPLLRQLEEAGQALAALDSALPWVEAYQTEMLRCLSEERRFHRLLPQEPDKLGLLLDTFKGLGEISELTERIFSTRYLGNSKTFERSVRSRLVTILKAYLDPEMEEDQLLASVGIVRNYDELLLKGELSILLDGQWLDLSRFSYGTSLNSESIRRLEAIEVRSGTVLTIENKAVYYEYIKHAPEDEIVIYLGGFFGKYTRLFMEKLRDAASTSTVTIPMVTKPTTATVLTDSALTAKTSKKPQYRHWGDIDLGGFMIYDTLKVILGEGLTPLYMDLETLQNNADQAMDFGEDYAARLGGYIERNPETEFAEVIRYMLAHRVRLEQEALVVE</sequence>
<dbReference type="Proteomes" id="UP000199208">
    <property type="component" value="Unassembled WGS sequence"/>
</dbReference>
<evidence type="ECO:0000313" key="2">
    <source>
        <dbReference type="EMBL" id="SCZ81028.1"/>
    </source>
</evidence>
<dbReference type="AlphaFoldDB" id="A0A1G5S4C9"/>
<protein>
    <recommendedName>
        <fullName evidence="1">Wadjet protein JetD C-terminal domain-containing protein</fullName>
    </recommendedName>
</protein>
<accession>A0A1G5S4C9</accession>
<name>A0A1G5S4C9_9FIRM</name>
<feature type="domain" description="Wadjet protein JetD C-terminal" evidence="1">
    <location>
        <begin position="336"/>
        <end position="424"/>
    </location>
</feature>
<organism evidence="2 3">
    <name type="scientific">Acidaminobacter hydrogenoformans DSM 2784</name>
    <dbReference type="NCBI Taxonomy" id="1120920"/>
    <lineage>
        <taxon>Bacteria</taxon>
        <taxon>Bacillati</taxon>
        <taxon>Bacillota</taxon>
        <taxon>Clostridia</taxon>
        <taxon>Peptostreptococcales</taxon>
        <taxon>Acidaminobacteraceae</taxon>
        <taxon>Acidaminobacter</taxon>
    </lineage>
</organism>
<evidence type="ECO:0000313" key="3">
    <source>
        <dbReference type="Proteomes" id="UP000199208"/>
    </source>
</evidence>
<dbReference type="Pfam" id="PF09983">
    <property type="entry name" value="JetD_C"/>
    <property type="match status" value="1"/>
</dbReference>
<keyword evidence="3" id="KW-1185">Reference proteome</keyword>
<gene>
    <name evidence="2" type="ORF">SAMN03080599_02570</name>
</gene>
<proteinExistence type="predicted"/>
<dbReference type="OrthoDB" id="186173at2"/>
<dbReference type="InterPro" id="IPR024534">
    <property type="entry name" value="JetD_C"/>
</dbReference>
<evidence type="ECO:0000259" key="1">
    <source>
        <dbReference type="Pfam" id="PF09983"/>
    </source>
</evidence>
<dbReference type="STRING" id="1120920.SAMN03080599_02570"/>
<reference evidence="2 3" key="1">
    <citation type="submission" date="2016-10" db="EMBL/GenBank/DDBJ databases">
        <authorList>
            <person name="de Groot N.N."/>
        </authorList>
    </citation>
    <scope>NUCLEOTIDE SEQUENCE [LARGE SCALE GENOMIC DNA]</scope>
    <source>
        <strain evidence="2 3">DSM 2784</strain>
    </source>
</reference>
<dbReference type="EMBL" id="FMWL01000016">
    <property type="protein sequence ID" value="SCZ81028.1"/>
    <property type="molecule type" value="Genomic_DNA"/>
</dbReference>
<dbReference type="RefSeq" id="WP_092592146.1">
    <property type="nucleotide sequence ID" value="NZ_FMWL01000016.1"/>
</dbReference>